<gene>
    <name evidence="1" type="ORF">HMPREF1577_00296</name>
</gene>
<dbReference type="HOGENOM" id="CLU_3270603_0_0_11"/>
<dbReference type="Proteomes" id="UP000015779">
    <property type="component" value="Unassembled WGS sequence"/>
</dbReference>
<sequence length="41" mass="4732">MGSTCIKLCLFFTIWGSEENCRKWQKSSPAFIRCVLLVTFS</sequence>
<comment type="caution">
    <text evidence="1">The sequence shown here is derived from an EMBL/GenBank/DDBJ whole genome shotgun (WGS) entry which is preliminary data.</text>
</comment>
<accession>T2PP71</accession>
<evidence type="ECO:0000313" key="2">
    <source>
        <dbReference type="Proteomes" id="UP000015779"/>
    </source>
</evidence>
<evidence type="ECO:0000313" key="1">
    <source>
        <dbReference type="EMBL" id="EPI53070.1"/>
    </source>
</evidence>
<dbReference type="AlphaFoldDB" id="T2PP71"/>
<proteinExistence type="predicted"/>
<protein>
    <submittedName>
        <fullName evidence="1">Uncharacterized protein</fullName>
    </submittedName>
</protein>
<reference evidence="1 2" key="1">
    <citation type="submission" date="2013-06" db="EMBL/GenBank/DDBJ databases">
        <authorList>
            <person name="Weinstock G."/>
            <person name="Sodergren E."/>
            <person name="Lobos E.A."/>
            <person name="Fulton L."/>
            <person name="Fulton R."/>
            <person name="Courtney L."/>
            <person name="Fronick C."/>
            <person name="O'Laughlin M."/>
            <person name="Godfrey J."/>
            <person name="Wilson R.M."/>
            <person name="Miner T."/>
            <person name="Farmer C."/>
            <person name="Delehaunty K."/>
            <person name="Cordes M."/>
            <person name="Minx P."/>
            <person name="Tomlinson C."/>
            <person name="Chen J."/>
            <person name="Wollam A."/>
            <person name="Pepin K.H."/>
            <person name="Bhonagiri V."/>
            <person name="Zhang X."/>
            <person name="Warren W."/>
            <person name="Mitreva M."/>
            <person name="Mardis E.R."/>
            <person name="Wilson R.K."/>
        </authorList>
    </citation>
    <scope>NUCLEOTIDE SEQUENCE [LARGE SCALE GENOMIC DNA]</scope>
    <source>
        <strain evidence="1 2">JCP8017A</strain>
    </source>
</reference>
<dbReference type="EMBL" id="ATJN01000013">
    <property type="protein sequence ID" value="EPI53070.1"/>
    <property type="molecule type" value="Genomic_DNA"/>
</dbReference>
<name>T2PP71_9BIFI</name>
<organism evidence="1 2">
    <name type="scientific">Gardnerella pickettii JCP8017A</name>
    <dbReference type="NCBI Taxonomy" id="1261062"/>
    <lineage>
        <taxon>Bacteria</taxon>
        <taxon>Bacillati</taxon>
        <taxon>Actinomycetota</taxon>
        <taxon>Actinomycetes</taxon>
        <taxon>Bifidobacteriales</taxon>
        <taxon>Bifidobacteriaceae</taxon>
        <taxon>Gardnerella</taxon>
        <taxon>Gardnerella pickettii</taxon>
    </lineage>
</organism>